<name>A0ABD2PS66_9PLAT</name>
<dbReference type="GO" id="GO:0016042">
    <property type="term" value="P:lipid catabolic process"/>
    <property type="evidence" value="ECO:0007669"/>
    <property type="project" value="UniProtKB-KW"/>
</dbReference>
<reference evidence="17 18" key="1">
    <citation type="submission" date="2024-11" db="EMBL/GenBank/DDBJ databases">
        <title>Adaptive evolution of stress response genes in parasites aligns with host niche diversity.</title>
        <authorList>
            <person name="Hahn C."/>
            <person name="Resl P."/>
        </authorList>
    </citation>
    <scope>NUCLEOTIDE SEQUENCE [LARGE SCALE GENOMIC DNA]</scope>
    <source>
        <strain evidence="17">EGGRZ-B1_66</strain>
        <tissue evidence="17">Body</tissue>
    </source>
</reference>
<dbReference type="AlphaFoldDB" id="A0ABD2PS66"/>
<evidence type="ECO:0000313" key="18">
    <source>
        <dbReference type="Proteomes" id="UP001626550"/>
    </source>
</evidence>
<proteinExistence type="predicted"/>
<sequence>MPKAQFFGRTWNFPTDDLVFSSLLLFALRVASLILFGLSLTSEYSKCVDAAFMFKASVLCLTSTSALGLILTFAQMLTSARGGPMEVEKRKAVPYLYVTNLATSVVDSIGFALWCLGGGVDNSNDECNDNVHLWHKIAVSCTLTVALIQAAHFVISYDNLGRIRYKYLNTKKGTYKQKLDARLGEALMKQWSDRLALTGGLRRGGEGKKTVNTSTKTASILSLFFKRCDLTESDLFMGLALLRVQTKEWINSRHHAYASSVKAVSRRWNPTCVQATHNGCFTIDYDAENDPWLDLRRMRDLAKLCCASDKEDDSLLRQFNFADDESVEPKVKKCFFCAGQSELDLATFVSWGQTSIDDLFTSPYYVVVLHEYQIVSVVVRGTMSLNDILVDLNATEITLNEEQLPSGFEGQAVAHGGMYKTASDIYKEIMETRILDYALKRANNYKLTVAGHSLGAGIASLLTILLRKTYPHIKGYAFGCPFGIMNKELAEFTKSFLVSVVYGYDLVSRMSLPTAEDLRLRLIRSLIICNVPKWKVLARSLFHMRLEPLLNDHMLHDLVHLNEDAGHYDEESKSVSHEQRVIQKSHRSLVYYLKQGNENLMSHPDECAYFRLNAANHVTECSHLLLHLIESSNEMDLSSQDSERKDSLASDSGGIRKKLLESQTGSIEQKDIFPIAVWSDVSQLKSILIHEDAFNNHKTHEMVHVLDRLCQRYEAPDSKSLTKGGEFPFGREELAKNVLSTVHWINLLADIAMKLFSMEQIRSEQVSEAMCRIIMVSSGKFEFYTFAMNELSATIQSKVLGSLLINDHSKVRNYLENYLEKVLSSRSFENRFFMSGRSEENLIKDFIEQCNGENTILRRSYFNFLPFLLLHNINGYSGTSFAIASWDAFQLLRRKRTDYGQGWGFCASLLRKALVKETWLLKAEQDLLAQAEDSLQILLYKLACIFFLPESMDLFADENLTNYCCKLLATTRSSIVSHEEFLHYFAHQIRVIPH</sequence>
<evidence type="ECO:0000256" key="10">
    <source>
        <dbReference type="ARBA" id="ARBA00022989"/>
    </source>
</evidence>
<evidence type="ECO:0000256" key="2">
    <source>
        <dbReference type="ARBA" id="ARBA00004651"/>
    </source>
</evidence>
<keyword evidence="10 15" id="KW-1133">Transmembrane helix</keyword>
<evidence type="ECO:0000259" key="16">
    <source>
        <dbReference type="Pfam" id="PF01764"/>
    </source>
</evidence>
<dbReference type="GO" id="GO:0005886">
    <property type="term" value="C:plasma membrane"/>
    <property type="evidence" value="ECO:0007669"/>
    <property type="project" value="UniProtKB-SubCell"/>
</dbReference>
<gene>
    <name evidence="17" type="ORF">Ciccas_011118</name>
</gene>
<dbReference type="PANTHER" id="PTHR45792:SF8">
    <property type="entry name" value="DIACYLGLYCEROL LIPASE-ALPHA"/>
    <property type="match status" value="1"/>
</dbReference>
<dbReference type="GO" id="GO:0016787">
    <property type="term" value="F:hydrolase activity"/>
    <property type="evidence" value="ECO:0007669"/>
    <property type="project" value="UniProtKB-KW"/>
</dbReference>
<keyword evidence="6" id="KW-0479">Metal-binding</keyword>
<dbReference type="GO" id="GO:0046872">
    <property type="term" value="F:metal ion binding"/>
    <property type="evidence" value="ECO:0007669"/>
    <property type="project" value="UniProtKB-KW"/>
</dbReference>
<evidence type="ECO:0000256" key="7">
    <source>
        <dbReference type="ARBA" id="ARBA00022801"/>
    </source>
</evidence>
<evidence type="ECO:0000256" key="15">
    <source>
        <dbReference type="SAM" id="Phobius"/>
    </source>
</evidence>
<evidence type="ECO:0000256" key="14">
    <source>
        <dbReference type="ARBA" id="ARBA00026104"/>
    </source>
</evidence>
<keyword evidence="7" id="KW-0378">Hydrolase</keyword>
<keyword evidence="4" id="KW-0597">Phosphoprotein</keyword>
<dbReference type="InterPro" id="IPR002921">
    <property type="entry name" value="Fungal_lipase-type"/>
</dbReference>
<comment type="cofactor">
    <cofactor evidence="1">
        <name>Ca(2+)</name>
        <dbReference type="ChEBI" id="CHEBI:29108"/>
    </cofactor>
</comment>
<evidence type="ECO:0000256" key="13">
    <source>
        <dbReference type="ARBA" id="ARBA00024531"/>
    </source>
</evidence>
<evidence type="ECO:0000256" key="9">
    <source>
        <dbReference type="ARBA" id="ARBA00022963"/>
    </source>
</evidence>
<evidence type="ECO:0000313" key="17">
    <source>
        <dbReference type="EMBL" id="KAL3310319.1"/>
    </source>
</evidence>
<keyword evidence="11" id="KW-0443">Lipid metabolism</keyword>
<dbReference type="EMBL" id="JBJKFK010003054">
    <property type="protein sequence ID" value="KAL3310319.1"/>
    <property type="molecule type" value="Genomic_DNA"/>
</dbReference>
<dbReference type="CDD" id="cd00519">
    <property type="entry name" value="Lipase_3"/>
    <property type="match status" value="1"/>
</dbReference>
<keyword evidence="18" id="KW-1185">Reference proteome</keyword>
<comment type="caution">
    <text evidence="17">The sequence shown here is derived from an EMBL/GenBank/DDBJ whole genome shotgun (WGS) entry which is preliminary data.</text>
</comment>
<accession>A0ABD2PS66</accession>
<dbReference type="InterPro" id="IPR052214">
    <property type="entry name" value="DAG_Lipase-Related"/>
</dbReference>
<evidence type="ECO:0000256" key="5">
    <source>
        <dbReference type="ARBA" id="ARBA00022692"/>
    </source>
</evidence>
<dbReference type="SUPFAM" id="SSF53474">
    <property type="entry name" value="alpha/beta-Hydrolases"/>
    <property type="match status" value="1"/>
</dbReference>
<dbReference type="Gene3D" id="3.40.50.1820">
    <property type="entry name" value="alpha/beta hydrolase"/>
    <property type="match status" value="1"/>
</dbReference>
<comment type="catalytic activity">
    <reaction evidence="13">
        <text>a 1,2-diacyl-sn-glycerol + H2O = a 2-acylglycerol + a fatty acid + H(+)</text>
        <dbReference type="Rhea" id="RHEA:33275"/>
        <dbReference type="ChEBI" id="CHEBI:15377"/>
        <dbReference type="ChEBI" id="CHEBI:15378"/>
        <dbReference type="ChEBI" id="CHEBI:17389"/>
        <dbReference type="ChEBI" id="CHEBI:17815"/>
        <dbReference type="ChEBI" id="CHEBI:28868"/>
        <dbReference type="EC" id="3.1.1.116"/>
    </reaction>
    <physiologicalReaction direction="left-to-right" evidence="13">
        <dbReference type="Rhea" id="RHEA:33276"/>
    </physiologicalReaction>
</comment>
<dbReference type="Pfam" id="PF01764">
    <property type="entry name" value="Lipase_3"/>
    <property type="match status" value="1"/>
</dbReference>
<evidence type="ECO:0000256" key="11">
    <source>
        <dbReference type="ARBA" id="ARBA00023098"/>
    </source>
</evidence>
<evidence type="ECO:0000256" key="8">
    <source>
        <dbReference type="ARBA" id="ARBA00022837"/>
    </source>
</evidence>
<dbReference type="PANTHER" id="PTHR45792">
    <property type="entry name" value="DIACYLGLYCEROL LIPASE HOMOLOG-RELATED"/>
    <property type="match status" value="1"/>
</dbReference>
<evidence type="ECO:0000256" key="12">
    <source>
        <dbReference type="ARBA" id="ARBA00023136"/>
    </source>
</evidence>
<evidence type="ECO:0000256" key="6">
    <source>
        <dbReference type="ARBA" id="ARBA00022723"/>
    </source>
</evidence>
<evidence type="ECO:0000256" key="1">
    <source>
        <dbReference type="ARBA" id="ARBA00001913"/>
    </source>
</evidence>
<dbReference type="Proteomes" id="UP001626550">
    <property type="component" value="Unassembled WGS sequence"/>
</dbReference>
<dbReference type="EC" id="3.1.1.116" evidence="14"/>
<keyword evidence="9" id="KW-0442">Lipid degradation</keyword>
<keyword evidence="3" id="KW-1003">Cell membrane</keyword>
<evidence type="ECO:0000256" key="3">
    <source>
        <dbReference type="ARBA" id="ARBA00022475"/>
    </source>
</evidence>
<keyword evidence="8" id="KW-0106">Calcium</keyword>
<keyword evidence="12 15" id="KW-0472">Membrane</keyword>
<feature type="domain" description="Fungal lipase-type" evidence="16">
    <location>
        <begin position="377"/>
        <end position="512"/>
    </location>
</feature>
<comment type="subcellular location">
    <subcellularLocation>
        <location evidence="2">Cell membrane</location>
        <topology evidence="2">Multi-pass membrane protein</topology>
    </subcellularLocation>
</comment>
<feature type="transmembrane region" description="Helical" evidence="15">
    <location>
        <begin position="52"/>
        <end position="74"/>
    </location>
</feature>
<feature type="transmembrane region" description="Helical" evidence="15">
    <location>
        <begin position="20"/>
        <end position="40"/>
    </location>
</feature>
<evidence type="ECO:0000256" key="4">
    <source>
        <dbReference type="ARBA" id="ARBA00022553"/>
    </source>
</evidence>
<keyword evidence="5 15" id="KW-0812">Transmembrane</keyword>
<dbReference type="InterPro" id="IPR029058">
    <property type="entry name" value="AB_hydrolase_fold"/>
</dbReference>
<organism evidence="17 18">
    <name type="scientific">Cichlidogyrus casuarinus</name>
    <dbReference type="NCBI Taxonomy" id="1844966"/>
    <lineage>
        <taxon>Eukaryota</taxon>
        <taxon>Metazoa</taxon>
        <taxon>Spiralia</taxon>
        <taxon>Lophotrochozoa</taxon>
        <taxon>Platyhelminthes</taxon>
        <taxon>Monogenea</taxon>
        <taxon>Monopisthocotylea</taxon>
        <taxon>Dactylogyridea</taxon>
        <taxon>Ancyrocephalidae</taxon>
        <taxon>Cichlidogyrus</taxon>
    </lineage>
</organism>
<protein>
    <recommendedName>
        <fullName evidence="14">sn-1-specific diacylglycerol lipase</fullName>
        <ecNumber evidence="14">3.1.1.116</ecNumber>
    </recommendedName>
</protein>